<evidence type="ECO:0000256" key="1">
    <source>
        <dbReference type="SAM" id="SignalP"/>
    </source>
</evidence>
<organism evidence="2 3">
    <name type="scientific">Deinococcus hopiensis KR-140</name>
    <dbReference type="NCBI Taxonomy" id="695939"/>
    <lineage>
        <taxon>Bacteria</taxon>
        <taxon>Thermotogati</taxon>
        <taxon>Deinococcota</taxon>
        <taxon>Deinococci</taxon>
        <taxon>Deinococcales</taxon>
        <taxon>Deinococcaceae</taxon>
        <taxon>Deinococcus</taxon>
    </lineage>
</organism>
<protein>
    <submittedName>
        <fullName evidence="2">Uncharacterized protein</fullName>
    </submittedName>
</protein>
<feature type="signal peptide" evidence="1">
    <location>
        <begin position="1"/>
        <end position="19"/>
    </location>
</feature>
<keyword evidence="1" id="KW-0732">Signal</keyword>
<dbReference type="AlphaFoldDB" id="A0A1W1URR1"/>
<dbReference type="Proteomes" id="UP000192582">
    <property type="component" value="Unassembled WGS sequence"/>
</dbReference>
<evidence type="ECO:0000313" key="3">
    <source>
        <dbReference type="Proteomes" id="UP000192582"/>
    </source>
</evidence>
<gene>
    <name evidence="2" type="ORF">SAMN00790413_04887</name>
</gene>
<name>A0A1W1URR1_9DEIO</name>
<sequence>MKNMLFLPLIALTLAGCTAGQDVSGPSTAHVPTNLSAQALDNSVYCPPDYRWCGNYLLSQRPGMGGDIIPADWTITGSKDLGGLLGQTLQGRFPKGDNAKFSVGKVLFTVGQWDPAFYGKAFSFSLQWVKDQGNGQYTYGYVGQAVP</sequence>
<proteinExistence type="predicted"/>
<dbReference type="PROSITE" id="PS51257">
    <property type="entry name" value="PROKAR_LIPOPROTEIN"/>
    <property type="match status" value="1"/>
</dbReference>
<evidence type="ECO:0000313" key="2">
    <source>
        <dbReference type="EMBL" id="SMB83777.1"/>
    </source>
</evidence>
<dbReference type="STRING" id="695939.SAMN00790413_04887"/>
<keyword evidence="3" id="KW-1185">Reference proteome</keyword>
<reference evidence="2 3" key="1">
    <citation type="submission" date="2017-04" db="EMBL/GenBank/DDBJ databases">
        <authorList>
            <person name="Afonso C.L."/>
            <person name="Miller P.J."/>
            <person name="Scott M.A."/>
            <person name="Spackman E."/>
            <person name="Goraichik I."/>
            <person name="Dimitrov K.M."/>
            <person name="Suarez D.L."/>
            <person name="Swayne D.E."/>
        </authorList>
    </citation>
    <scope>NUCLEOTIDE SEQUENCE [LARGE SCALE GENOMIC DNA]</scope>
    <source>
        <strain evidence="2 3">KR-140</strain>
    </source>
</reference>
<accession>A0A1W1URR1</accession>
<feature type="chain" id="PRO_5013229803" evidence="1">
    <location>
        <begin position="20"/>
        <end position="147"/>
    </location>
</feature>
<dbReference type="RefSeq" id="WP_084046573.1">
    <property type="nucleotide sequence ID" value="NZ_FWWU01000007.1"/>
</dbReference>
<dbReference type="EMBL" id="FWWU01000007">
    <property type="protein sequence ID" value="SMB83777.1"/>
    <property type="molecule type" value="Genomic_DNA"/>
</dbReference>